<sequence length="272" mass="31277">MNRKHVVFWILSLCWITVFSQENFKVYYQETDDGYKILADNGEFCPVSVEIDFKIENLTSSIGDIKIIEVPEQTTQFYIADLTVVDRKKALRLGFSVRYNHGDHLQEDYDTDYAYHLPFKKGTEHMVTQGYNGTISHHNENALDFRMPIGTPIYAAREGKVVLVEQSFNKTCTGEDCARFNNYILVYHSDGTFAEYTHIKKDGAIVAPGDLIKKGQHIGFSGNVGWSTGPHLHFIVFLQRFNDRETLPTKFLIGNGKEFTQLEEGKMYRKSY</sequence>
<dbReference type="EMBL" id="BAAAGE010000006">
    <property type="protein sequence ID" value="GAA0732006.1"/>
    <property type="molecule type" value="Genomic_DNA"/>
</dbReference>
<dbReference type="SUPFAM" id="SSF51261">
    <property type="entry name" value="Duplicated hybrid motif"/>
    <property type="match status" value="1"/>
</dbReference>
<dbReference type="PANTHER" id="PTHR21666">
    <property type="entry name" value="PEPTIDASE-RELATED"/>
    <property type="match status" value="1"/>
</dbReference>
<dbReference type="Pfam" id="PF01551">
    <property type="entry name" value="Peptidase_M23"/>
    <property type="match status" value="1"/>
</dbReference>
<keyword evidence="3" id="KW-1185">Reference proteome</keyword>
<name>A0ABP3UJB0_9FLAO</name>
<dbReference type="InterPro" id="IPR016047">
    <property type="entry name" value="M23ase_b-sheet_dom"/>
</dbReference>
<dbReference type="CDD" id="cd12797">
    <property type="entry name" value="M23_peptidase"/>
    <property type="match status" value="1"/>
</dbReference>
<evidence type="ECO:0000313" key="2">
    <source>
        <dbReference type="EMBL" id="GAA0732006.1"/>
    </source>
</evidence>
<evidence type="ECO:0000259" key="1">
    <source>
        <dbReference type="Pfam" id="PF01551"/>
    </source>
</evidence>
<dbReference type="InterPro" id="IPR050570">
    <property type="entry name" value="Cell_wall_metabolism_enzyme"/>
</dbReference>
<reference evidence="3" key="1">
    <citation type="journal article" date="2019" name="Int. J. Syst. Evol. Microbiol.">
        <title>The Global Catalogue of Microorganisms (GCM) 10K type strain sequencing project: providing services to taxonomists for standard genome sequencing and annotation.</title>
        <authorList>
            <consortium name="The Broad Institute Genomics Platform"/>
            <consortium name="The Broad Institute Genome Sequencing Center for Infectious Disease"/>
            <person name="Wu L."/>
            <person name="Ma J."/>
        </authorList>
    </citation>
    <scope>NUCLEOTIDE SEQUENCE [LARGE SCALE GENOMIC DNA]</scope>
    <source>
        <strain evidence="3">JCM 15974</strain>
    </source>
</reference>
<organism evidence="2 3">
    <name type="scientific">Aquimarina litoralis</name>
    <dbReference type="NCBI Taxonomy" id="584605"/>
    <lineage>
        <taxon>Bacteria</taxon>
        <taxon>Pseudomonadati</taxon>
        <taxon>Bacteroidota</taxon>
        <taxon>Flavobacteriia</taxon>
        <taxon>Flavobacteriales</taxon>
        <taxon>Flavobacteriaceae</taxon>
        <taxon>Aquimarina</taxon>
    </lineage>
</organism>
<gene>
    <name evidence="2" type="ORF">GCM10009430_44780</name>
</gene>
<dbReference type="Gene3D" id="2.70.70.10">
    <property type="entry name" value="Glucose Permease (Domain IIA)"/>
    <property type="match status" value="1"/>
</dbReference>
<dbReference type="RefSeq" id="WP_343914478.1">
    <property type="nucleotide sequence ID" value="NZ_BAAAGE010000006.1"/>
</dbReference>
<feature type="domain" description="M23ase beta-sheet core" evidence="1">
    <location>
        <begin position="140"/>
        <end position="236"/>
    </location>
</feature>
<comment type="caution">
    <text evidence="2">The sequence shown here is derived from an EMBL/GenBank/DDBJ whole genome shotgun (WGS) entry which is preliminary data.</text>
</comment>
<accession>A0ABP3UJB0</accession>
<proteinExistence type="predicted"/>
<evidence type="ECO:0000313" key="3">
    <source>
        <dbReference type="Proteomes" id="UP001501758"/>
    </source>
</evidence>
<dbReference type="Proteomes" id="UP001501758">
    <property type="component" value="Unassembled WGS sequence"/>
</dbReference>
<dbReference type="PANTHER" id="PTHR21666:SF270">
    <property type="entry name" value="MUREIN HYDROLASE ACTIVATOR ENVC"/>
    <property type="match status" value="1"/>
</dbReference>
<dbReference type="InterPro" id="IPR011055">
    <property type="entry name" value="Dup_hybrid_motif"/>
</dbReference>
<protein>
    <recommendedName>
        <fullName evidence="1">M23ase beta-sheet core domain-containing protein</fullName>
    </recommendedName>
</protein>